<accession>A0A840W9E7</accession>
<dbReference type="AlphaFoldDB" id="A0A840W9E7"/>
<organism evidence="3 4">
    <name type="scientific">Micromonospora parathelypteridis</name>
    <dbReference type="NCBI Taxonomy" id="1839617"/>
    <lineage>
        <taxon>Bacteria</taxon>
        <taxon>Bacillati</taxon>
        <taxon>Actinomycetota</taxon>
        <taxon>Actinomycetes</taxon>
        <taxon>Micromonosporales</taxon>
        <taxon>Micromonosporaceae</taxon>
        <taxon>Micromonospora</taxon>
    </lineage>
</organism>
<reference evidence="3 4" key="1">
    <citation type="submission" date="2020-08" db="EMBL/GenBank/DDBJ databases">
        <title>Sequencing the genomes of 1000 actinobacteria strains.</title>
        <authorList>
            <person name="Klenk H.-P."/>
        </authorList>
    </citation>
    <scope>NUCLEOTIDE SEQUENCE [LARGE SCALE GENOMIC DNA]</scope>
    <source>
        <strain evidence="3 4">DSM 103125</strain>
    </source>
</reference>
<keyword evidence="4" id="KW-1185">Reference proteome</keyword>
<sequence>MTGIDGQGRRVDGDPDATQVSATRRWAQVVTGLAVAVVSAVVFTSLFWGLHDWLIDQGRFGLPILFGVRIACFAAIGWGCWQAYQGYRRH</sequence>
<dbReference type="RefSeq" id="WP_184186635.1">
    <property type="nucleotide sequence ID" value="NZ_BMNF01000004.1"/>
</dbReference>
<feature type="transmembrane region" description="Helical" evidence="2">
    <location>
        <begin position="60"/>
        <end position="81"/>
    </location>
</feature>
<comment type="caution">
    <text evidence="3">The sequence shown here is derived from an EMBL/GenBank/DDBJ whole genome shotgun (WGS) entry which is preliminary data.</text>
</comment>
<keyword evidence="2" id="KW-0472">Membrane</keyword>
<evidence type="ECO:0000313" key="4">
    <source>
        <dbReference type="Proteomes" id="UP000586947"/>
    </source>
</evidence>
<dbReference type="Proteomes" id="UP000586947">
    <property type="component" value="Unassembled WGS sequence"/>
</dbReference>
<name>A0A840W9E7_9ACTN</name>
<keyword evidence="2" id="KW-1133">Transmembrane helix</keyword>
<feature type="region of interest" description="Disordered" evidence="1">
    <location>
        <begin position="1"/>
        <end position="21"/>
    </location>
</feature>
<proteinExistence type="predicted"/>
<keyword evidence="2" id="KW-0812">Transmembrane</keyword>
<evidence type="ECO:0000313" key="3">
    <source>
        <dbReference type="EMBL" id="MBB5481350.1"/>
    </source>
</evidence>
<dbReference type="EMBL" id="JACHDP010000001">
    <property type="protein sequence ID" value="MBB5481350.1"/>
    <property type="molecule type" value="Genomic_DNA"/>
</dbReference>
<gene>
    <name evidence="3" type="ORF">HNR20_005855</name>
</gene>
<evidence type="ECO:0000256" key="1">
    <source>
        <dbReference type="SAM" id="MobiDB-lite"/>
    </source>
</evidence>
<protein>
    <submittedName>
        <fullName evidence="3">O-antigen/teichoic acid export membrane protein</fullName>
    </submittedName>
</protein>
<evidence type="ECO:0000256" key="2">
    <source>
        <dbReference type="SAM" id="Phobius"/>
    </source>
</evidence>
<feature type="transmembrane region" description="Helical" evidence="2">
    <location>
        <begin position="29"/>
        <end position="48"/>
    </location>
</feature>